<dbReference type="Proteomes" id="UP000824782">
    <property type="component" value="Unassembled WGS sequence"/>
</dbReference>
<dbReference type="SMART" id="SM00409">
    <property type="entry name" value="IG"/>
    <property type="match status" value="1"/>
</dbReference>
<feature type="non-terminal residue" evidence="6">
    <location>
        <position position="1"/>
    </location>
</feature>
<keyword evidence="3" id="KW-0393">Immunoglobulin domain</keyword>
<evidence type="ECO:0000256" key="3">
    <source>
        <dbReference type="ARBA" id="ARBA00023319"/>
    </source>
</evidence>
<keyword evidence="1" id="KW-0732">Signal</keyword>
<evidence type="ECO:0000313" key="7">
    <source>
        <dbReference type="Proteomes" id="UP000824782"/>
    </source>
</evidence>
<evidence type="ECO:0000256" key="1">
    <source>
        <dbReference type="ARBA" id="ARBA00022729"/>
    </source>
</evidence>
<dbReference type="InterPro" id="IPR003599">
    <property type="entry name" value="Ig_sub"/>
</dbReference>
<evidence type="ECO:0000256" key="4">
    <source>
        <dbReference type="SAM" id="Phobius"/>
    </source>
</evidence>
<organism evidence="6 7">
    <name type="scientific">Engystomops pustulosus</name>
    <name type="common">Tungara frog</name>
    <name type="synonym">Physalaemus pustulosus</name>
    <dbReference type="NCBI Taxonomy" id="76066"/>
    <lineage>
        <taxon>Eukaryota</taxon>
        <taxon>Metazoa</taxon>
        <taxon>Chordata</taxon>
        <taxon>Craniata</taxon>
        <taxon>Vertebrata</taxon>
        <taxon>Euteleostomi</taxon>
        <taxon>Amphibia</taxon>
        <taxon>Batrachia</taxon>
        <taxon>Anura</taxon>
        <taxon>Neobatrachia</taxon>
        <taxon>Hyloidea</taxon>
        <taxon>Leptodactylidae</taxon>
        <taxon>Leiuperinae</taxon>
        <taxon>Engystomops</taxon>
    </lineage>
</organism>
<dbReference type="InterPro" id="IPR013783">
    <property type="entry name" value="Ig-like_fold"/>
</dbReference>
<evidence type="ECO:0000256" key="2">
    <source>
        <dbReference type="ARBA" id="ARBA00023157"/>
    </source>
</evidence>
<dbReference type="InterPro" id="IPR007110">
    <property type="entry name" value="Ig-like_dom"/>
</dbReference>
<feature type="non-terminal residue" evidence="6">
    <location>
        <position position="184"/>
    </location>
</feature>
<dbReference type="InterPro" id="IPR051102">
    <property type="entry name" value="IgSF_V-set/TM_domain"/>
</dbReference>
<sequence>LSSTLNVTVSPSPWALHHTGDNATIWCSISQRRKHNSLLTVRWVYSSRIKNEQTIGRITKYGNIQISGNWSHRGNLENEHPDKGYQFMLSDVRPSDQGTYICRVQEVALHRGRWSAVSNGTASTRLKDILSMDFIFGVKCLFAFFISPDLYVYAVLICCVGILSLLTFLLILLCQTIYRGAQSK</sequence>
<feature type="domain" description="Ig-like" evidence="5">
    <location>
        <begin position="20"/>
        <end position="123"/>
    </location>
</feature>
<dbReference type="PANTHER" id="PTHR12207">
    <property type="entry name" value="V-SET AND TRANSMEMBRANE DOMAIN-CONTAINING PROTEIN"/>
    <property type="match status" value="1"/>
</dbReference>
<keyword evidence="4" id="KW-0812">Transmembrane</keyword>
<keyword evidence="2" id="KW-1015">Disulfide bond</keyword>
<dbReference type="PANTHER" id="PTHR12207:SF8">
    <property type="entry name" value="V-SET AND TRANSMEMBRANE DOMAIN-CONTAINING PROTEIN 4"/>
    <property type="match status" value="1"/>
</dbReference>
<evidence type="ECO:0000259" key="5">
    <source>
        <dbReference type="PROSITE" id="PS50835"/>
    </source>
</evidence>
<proteinExistence type="predicted"/>
<dbReference type="AlphaFoldDB" id="A0AAV6ZTQ3"/>
<reference evidence="6" key="1">
    <citation type="thesis" date="2020" institute="ProQuest LLC" country="789 East Eisenhower Parkway, Ann Arbor, MI, USA">
        <title>Comparative Genomics and Chromosome Evolution.</title>
        <authorList>
            <person name="Mudd A.B."/>
        </authorList>
    </citation>
    <scope>NUCLEOTIDE SEQUENCE</scope>
    <source>
        <strain evidence="6">237g6f4</strain>
        <tissue evidence="6">Blood</tissue>
    </source>
</reference>
<dbReference type="Pfam" id="PF07686">
    <property type="entry name" value="V-set"/>
    <property type="match status" value="1"/>
</dbReference>
<protein>
    <recommendedName>
        <fullName evidence="5">Ig-like domain-containing protein</fullName>
    </recommendedName>
</protein>
<accession>A0AAV6ZTQ3</accession>
<dbReference type="EMBL" id="WNYA01000011">
    <property type="protein sequence ID" value="KAG8552646.1"/>
    <property type="molecule type" value="Genomic_DNA"/>
</dbReference>
<comment type="caution">
    <text evidence="6">The sequence shown here is derived from an EMBL/GenBank/DDBJ whole genome shotgun (WGS) entry which is preliminary data.</text>
</comment>
<keyword evidence="7" id="KW-1185">Reference proteome</keyword>
<dbReference type="GO" id="GO:0016020">
    <property type="term" value="C:membrane"/>
    <property type="evidence" value="ECO:0007669"/>
    <property type="project" value="TreeGrafter"/>
</dbReference>
<dbReference type="SUPFAM" id="SSF48726">
    <property type="entry name" value="Immunoglobulin"/>
    <property type="match status" value="1"/>
</dbReference>
<dbReference type="PROSITE" id="PS50835">
    <property type="entry name" value="IG_LIKE"/>
    <property type="match status" value="1"/>
</dbReference>
<dbReference type="InterPro" id="IPR036179">
    <property type="entry name" value="Ig-like_dom_sf"/>
</dbReference>
<gene>
    <name evidence="6" type="ORF">GDO81_004623</name>
</gene>
<dbReference type="Gene3D" id="2.60.40.10">
    <property type="entry name" value="Immunoglobulins"/>
    <property type="match status" value="1"/>
</dbReference>
<keyword evidence="4" id="KW-1133">Transmembrane helix</keyword>
<dbReference type="InterPro" id="IPR013106">
    <property type="entry name" value="Ig_V-set"/>
</dbReference>
<evidence type="ECO:0000313" key="6">
    <source>
        <dbReference type="EMBL" id="KAG8552646.1"/>
    </source>
</evidence>
<name>A0AAV6ZTQ3_ENGPU</name>
<keyword evidence="4" id="KW-0472">Membrane</keyword>
<feature type="transmembrane region" description="Helical" evidence="4">
    <location>
        <begin position="152"/>
        <end position="174"/>
    </location>
</feature>